<evidence type="ECO:0000256" key="2">
    <source>
        <dbReference type="SAM" id="Phobius"/>
    </source>
</evidence>
<sequence>MTPMVGPGEFKTGVLAIEHGCIWMDIATGQTVSFHVQPTTGKYYRYLSDIMEVHWHTMDYLTIGNNIFLRARLFMKTFYQLEQSADGKKKLFWHFNQSDLGVDGALYVILIINEFLIVFINATDVGIVAMIVLRPLITSTMRSSMYNTTESTSTVATSAGDSSVEGESGRETPVATRKNSEKDSTLAKMLLYTDLTSVSLSLSLKSIESFYTCSIAV</sequence>
<proteinExistence type="predicted"/>
<keyword evidence="2" id="KW-0472">Membrane</keyword>
<keyword evidence="2" id="KW-1133">Transmembrane helix</keyword>
<accession>A0A8K1C9G7</accession>
<organism evidence="3 4">
    <name type="scientific">Pythium oligandrum</name>
    <name type="common">Mycoparasitic fungus</name>
    <dbReference type="NCBI Taxonomy" id="41045"/>
    <lineage>
        <taxon>Eukaryota</taxon>
        <taxon>Sar</taxon>
        <taxon>Stramenopiles</taxon>
        <taxon>Oomycota</taxon>
        <taxon>Peronosporomycetes</taxon>
        <taxon>Pythiales</taxon>
        <taxon>Pythiaceae</taxon>
        <taxon>Pythium</taxon>
    </lineage>
</organism>
<dbReference type="AlphaFoldDB" id="A0A8K1C9G7"/>
<feature type="region of interest" description="Disordered" evidence="1">
    <location>
        <begin position="148"/>
        <end position="180"/>
    </location>
</feature>
<evidence type="ECO:0000256" key="1">
    <source>
        <dbReference type="SAM" id="MobiDB-lite"/>
    </source>
</evidence>
<reference evidence="3" key="1">
    <citation type="submission" date="2019-03" db="EMBL/GenBank/DDBJ databases">
        <title>Long read genome sequence of the mycoparasitic Pythium oligandrum ATCC 38472 isolated from sugarbeet rhizosphere.</title>
        <authorList>
            <person name="Gaulin E."/>
        </authorList>
    </citation>
    <scope>NUCLEOTIDE SEQUENCE</scope>
    <source>
        <strain evidence="3">ATCC 38472_TT</strain>
    </source>
</reference>
<keyword evidence="4" id="KW-1185">Reference proteome</keyword>
<comment type="caution">
    <text evidence="3">The sequence shown here is derived from an EMBL/GenBank/DDBJ whole genome shotgun (WGS) entry which is preliminary data.</text>
</comment>
<keyword evidence="2" id="KW-0812">Transmembrane</keyword>
<protein>
    <submittedName>
        <fullName evidence="3">Uncharacterized protein</fullName>
    </submittedName>
</protein>
<gene>
    <name evidence="3" type="ORF">Poli38472_007314</name>
</gene>
<name>A0A8K1C9G7_PYTOL</name>
<evidence type="ECO:0000313" key="3">
    <source>
        <dbReference type="EMBL" id="TMW59169.1"/>
    </source>
</evidence>
<dbReference type="EMBL" id="SPLM01000110">
    <property type="protein sequence ID" value="TMW59169.1"/>
    <property type="molecule type" value="Genomic_DNA"/>
</dbReference>
<evidence type="ECO:0000313" key="4">
    <source>
        <dbReference type="Proteomes" id="UP000794436"/>
    </source>
</evidence>
<dbReference type="Proteomes" id="UP000794436">
    <property type="component" value="Unassembled WGS sequence"/>
</dbReference>
<feature type="compositionally biased region" description="Low complexity" evidence="1">
    <location>
        <begin position="148"/>
        <end position="159"/>
    </location>
</feature>
<feature type="transmembrane region" description="Helical" evidence="2">
    <location>
        <begin position="105"/>
        <end position="133"/>
    </location>
</feature>